<protein>
    <submittedName>
        <fullName evidence="1">10572_t:CDS:1</fullName>
    </submittedName>
</protein>
<evidence type="ECO:0000313" key="2">
    <source>
        <dbReference type="Proteomes" id="UP000789342"/>
    </source>
</evidence>
<dbReference type="AlphaFoldDB" id="A0A9N9DVE0"/>
<proteinExistence type="predicted"/>
<name>A0A9N9DVE0_9GLOM</name>
<sequence>MSTNESIRAVIERAKDILSLRTEEEIFLIGRIVDRLIESPLPKLEDIDIFLKEYDSIRREFDHFEDWDYHTEFDREEQLPTTSNLERLPVIQESPFESETYDHRYDLGDWYNVCEMRIDEHDFEKVDVEKSHVHTFCSECDQNVEVYTNECICDLVPVINYFSSREDREKFFAVNNIQGLCVFCDNGCSDELCICEFTCGLKYVMGFDECGGVLYGMCGWHSKDLKDIDHYCRGEIHRGFDHIDNFR</sequence>
<evidence type="ECO:0000313" key="1">
    <source>
        <dbReference type="EMBL" id="CAG8654775.1"/>
    </source>
</evidence>
<accession>A0A9N9DVE0</accession>
<dbReference type="EMBL" id="CAJVPV010010764">
    <property type="protein sequence ID" value="CAG8654775.1"/>
    <property type="molecule type" value="Genomic_DNA"/>
</dbReference>
<organism evidence="1 2">
    <name type="scientific">Acaulospora morrowiae</name>
    <dbReference type="NCBI Taxonomy" id="94023"/>
    <lineage>
        <taxon>Eukaryota</taxon>
        <taxon>Fungi</taxon>
        <taxon>Fungi incertae sedis</taxon>
        <taxon>Mucoromycota</taxon>
        <taxon>Glomeromycotina</taxon>
        <taxon>Glomeromycetes</taxon>
        <taxon>Diversisporales</taxon>
        <taxon>Acaulosporaceae</taxon>
        <taxon>Acaulospora</taxon>
    </lineage>
</organism>
<reference evidence="1" key="1">
    <citation type="submission" date="2021-06" db="EMBL/GenBank/DDBJ databases">
        <authorList>
            <person name="Kallberg Y."/>
            <person name="Tangrot J."/>
            <person name="Rosling A."/>
        </authorList>
    </citation>
    <scope>NUCLEOTIDE SEQUENCE</scope>
    <source>
        <strain evidence="1">CL551</strain>
    </source>
</reference>
<comment type="caution">
    <text evidence="1">The sequence shown here is derived from an EMBL/GenBank/DDBJ whole genome shotgun (WGS) entry which is preliminary data.</text>
</comment>
<gene>
    <name evidence="1" type="ORF">AMORRO_LOCUS10136</name>
</gene>
<keyword evidence="2" id="KW-1185">Reference proteome</keyword>
<dbReference type="Proteomes" id="UP000789342">
    <property type="component" value="Unassembled WGS sequence"/>
</dbReference>